<feature type="domain" description="Helicase C-terminal" evidence="17">
    <location>
        <begin position="457"/>
        <end position="613"/>
    </location>
</feature>
<dbReference type="InterPro" id="IPR014001">
    <property type="entry name" value="Helicase_ATP-bd"/>
</dbReference>
<dbReference type="GO" id="GO:0016787">
    <property type="term" value="F:hydrolase activity"/>
    <property type="evidence" value="ECO:0007669"/>
    <property type="project" value="UniProtKB-KW"/>
</dbReference>
<dbReference type="InterPro" id="IPR045562">
    <property type="entry name" value="RecG_dom3_C"/>
</dbReference>
<dbReference type="GO" id="GO:0043138">
    <property type="term" value="F:3'-5' DNA helicase activity"/>
    <property type="evidence" value="ECO:0007669"/>
    <property type="project" value="UniProtKB-EC"/>
</dbReference>
<dbReference type="PROSITE" id="PS51194">
    <property type="entry name" value="HELICASE_CTER"/>
    <property type="match status" value="1"/>
</dbReference>
<dbReference type="GO" id="GO:0006310">
    <property type="term" value="P:DNA recombination"/>
    <property type="evidence" value="ECO:0007669"/>
    <property type="project" value="UniProtKB-UniRule"/>
</dbReference>
<evidence type="ECO:0000313" key="18">
    <source>
        <dbReference type="EMBL" id="BCK00296.1"/>
    </source>
</evidence>
<dbReference type="Proteomes" id="UP000515703">
    <property type="component" value="Chromosome"/>
</dbReference>
<keyword evidence="7 15" id="KW-0067">ATP-binding</keyword>
<keyword evidence="9 15" id="KW-0233">DNA recombination</keyword>
<protein>
    <recommendedName>
        <fullName evidence="2 15">ATP-dependent DNA helicase RecG</fullName>
        <ecNumber evidence="13 15">5.6.2.4</ecNumber>
    </recommendedName>
</protein>
<comment type="similarity">
    <text evidence="1 15">Belongs to the helicase family. RecG subfamily.</text>
</comment>
<reference evidence="18 19" key="2">
    <citation type="submission" date="2020-08" db="EMBL/GenBank/DDBJ databases">
        <authorList>
            <person name="Ueki A."/>
            <person name="Tonouchi A."/>
        </authorList>
    </citation>
    <scope>NUCLEOTIDE SEQUENCE [LARGE SCALE GENOMIC DNA]</scope>
    <source>
        <strain evidence="18 19">CTTW</strain>
    </source>
</reference>
<evidence type="ECO:0000256" key="7">
    <source>
        <dbReference type="ARBA" id="ARBA00022840"/>
    </source>
</evidence>
<evidence type="ECO:0000256" key="5">
    <source>
        <dbReference type="ARBA" id="ARBA00022801"/>
    </source>
</evidence>
<dbReference type="InterPro" id="IPR033454">
    <property type="entry name" value="RecG_wedge"/>
</dbReference>
<evidence type="ECO:0000256" key="8">
    <source>
        <dbReference type="ARBA" id="ARBA00023125"/>
    </source>
</evidence>
<dbReference type="Pfam" id="PF00270">
    <property type="entry name" value="DEAD"/>
    <property type="match status" value="1"/>
</dbReference>
<dbReference type="Pfam" id="PF17191">
    <property type="entry name" value="RecG_wedge"/>
    <property type="match status" value="1"/>
</dbReference>
<comment type="function">
    <text evidence="15">Plays a critical role in recombination and DNA repair. Helps process Holliday junction intermediates to mature products by catalyzing branch migration. Has replication fork regression activity, unwinds stalled or blocked replication forks to make a HJ that can be resolved. Has a DNA unwinding activity characteristic of a DNA helicase with 3'-5' polarity.</text>
</comment>
<dbReference type="SMART" id="SM00490">
    <property type="entry name" value="HELICc"/>
    <property type="match status" value="1"/>
</dbReference>
<gene>
    <name evidence="18" type="primary">recG</name>
    <name evidence="18" type="ORF">bsdcttw_33360</name>
</gene>
<dbReference type="CDD" id="cd04488">
    <property type="entry name" value="RecG_wedge_OBF"/>
    <property type="match status" value="1"/>
</dbReference>
<dbReference type="PANTHER" id="PTHR47964">
    <property type="entry name" value="ATP-DEPENDENT DNA HELICASE HOMOLOG RECG, CHLOROPLASTIC"/>
    <property type="match status" value="1"/>
</dbReference>
<organism evidence="18 19">
    <name type="scientific">Anaerocolumna chitinilytica</name>
    <dbReference type="NCBI Taxonomy" id="1727145"/>
    <lineage>
        <taxon>Bacteria</taxon>
        <taxon>Bacillati</taxon>
        <taxon>Bacillota</taxon>
        <taxon>Clostridia</taxon>
        <taxon>Lachnospirales</taxon>
        <taxon>Lachnospiraceae</taxon>
        <taxon>Anaerocolumna</taxon>
    </lineage>
</organism>
<dbReference type="NCBIfam" id="NF008168">
    <property type="entry name" value="PRK10917.2-2"/>
    <property type="match status" value="1"/>
</dbReference>
<evidence type="ECO:0000256" key="12">
    <source>
        <dbReference type="ARBA" id="ARBA00034617"/>
    </source>
</evidence>
<evidence type="ECO:0000256" key="15">
    <source>
        <dbReference type="RuleBase" id="RU363016"/>
    </source>
</evidence>
<evidence type="ECO:0000256" key="9">
    <source>
        <dbReference type="ARBA" id="ARBA00023172"/>
    </source>
</evidence>
<dbReference type="InterPro" id="IPR011545">
    <property type="entry name" value="DEAD/DEAH_box_helicase_dom"/>
</dbReference>
<dbReference type="NCBIfam" id="NF008165">
    <property type="entry name" value="PRK10917.1-3"/>
    <property type="match status" value="1"/>
</dbReference>
<dbReference type="GO" id="GO:0006281">
    <property type="term" value="P:DNA repair"/>
    <property type="evidence" value="ECO:0007669"/>
    <property type="project" value="UniProtKB-UniRule"/>
</dbReference>
<name>A0A7I8DTD6_9FIRM</name>
<dbReference type="PROSITE" id="PS51192">
    <property type="entry name" value="HELICASE_ATP_BIND_1"/>
    <property type="match status" value="1"/>
</dbReference>
<keyword evidence="5 15" id="KW-0378">Hydrolase</keyword>
<dbReference type="Gene3D" id="2.40.50.140">
    <property type="entry name" value="Nucleic acid-binding proteins"/>
    <property type="match status" value="1"/>
</dbReference>
<keyword evidence="6 15" id="KW-0347">Helicase</keyword>
<evidence type="ECO:0000313" key="19">
    <source>
        <dbReference type="Proteomes" id="UP000515703"/>
    </source>
</evidence>
<keyword evidence="4 15" id="KW-0227">DNA damage</keyword>
<dbReference type="AlphaFoldDB" id="A0A7I8DTD6"/>
<dbReference type="InterPro" id="IPR047112">
    <property type="entry name" value="RecG/Mfd"/>
</dbReference>
<reference evidence="18 19" key="1">
    <citation type="submission" date="2020-08" db="EMBL/GenBank/DDBJ databases">
        <title>Draft genome sequencing of an Anaerocolumna strain isolated from anoxic soil subjected to BSD treatment.</title>
        <authorList>
            <person name="Uek A."/>
            <person name="Tonouchi A."/>
        </authorList>
    </citation>
    <scope>NUCLEOTIDE SEQUENCE [LARGE SCALE GENOMIC DNA]</scope>
    <source>
        <strain evidence="18 19">CTTW</strain>
    </source>
</reference>
<comment type="catalytic activity">
    <reaction evidence="14 15">
        <text>ATP + H2O = ADP + phosphate + H(+)</text>
        <dbReference type="Rhea" id="RHEA:13065"/>
        <dbReference type="ChEBI" id="CHEBI:15377"/>
        <dbReference type="ChEBI" id="CHEBI:15378"/>
        <dbReference type="ChEBI" id="CHEBI:30616"/>
        <dbReference type="ChEBI" id="CHEBI:43474"/>
        <dbReference type="ChEBI" id="CHEBI:456216"/>
        <dbReference type="EC" id="5.6.2.4"/>
    </reaction>
</comment>
<keyword evidence="3 15" id="KW-0547">Nucleotide-binding</keyword>
<dbReference type="Pfam" id="PF00271">
    <property type="entry name" value="Helicase_C"/>
    <property type="match status" value="1"/>
</dbReference>
<dbReference type="Gene3D" id="3.40.50.300">
    <property type="entry name" value="P-loop containing nucleotide triphosphate hydrolases"/>
    <property type="match status" value="2"/>
</dbReference>
<dbReference type="EMBL" id="AP023368">
    <property type="protein sequence ID" value="BCK00296.1"/>
    <property type="molecule type" value="Genomic_DNA"/>
</dbReference>
<evidence type="ECO:0000256" key="10">
    <source>
        <dbReference type="ARBA" id="ARBA00023204"/>
    </source>
</evidence>
<evidence type="ECO:0000256" key="1">
    <source>
        <dbReference type="ARBA" id="ARBA00007504"/>
    </source>
</evidence>
<dbReference type="KEGG" id="acht:bsdcttw_33360"/>
<accession>A0A7I8DTD6</accession>
<evidence type="ECO:0000259" key="17">
    <source>
        <dbReference type="PROSITE" id="PS51194"/>
    </source>
</evidence>
<proteinExistence type="inferred from homology"/>
<evidence type="ECO:0000259" key="16">
    <source>
        <dbReference type="PROSITE" id="PS51192"/>
    </source>
</evidence>
<dbReference type="NCBIfam" id="TIGR00643">
    <property type="entry name" value="recG"/>
    <property type="match status" value="1"/>
</dbReference>
<keyword evidence="19" id="KW-1185">Reference proteome</keyword>
<evidence type="ECO:0000256" key="11">
    <source>
        <dbReference type="ARBA" id="ARBA00023235"/>
    </source>
</evidence>
<dbReference type="InterPro" id="IPR027417">
    <property type="entry name" value="P-loop_NTPase"/>
</dbReference>
<keyword evidence="8" id="KW-0238">DNA-binding</keyword>
<feature type="domain" description="Helicase ATP-binding" evidence="16">
    <location>
        <begin position="274"/>
        <end position="435"/>
    </location>
</feature>
<comment type="catalytic activity">
    <reaction evidence="12 15">
        <text>Couples ATP hydrolysis with the unwinding of duplex DNA by translocating in the 3'-5' direction.</text>
        <dbReference type="EC" id="5.6.2.4"/>
    </reaction>
</comment>
<dbReference type="CDD" id="cd17992">
    <property type="entry name" value="DEXHc_RecG"/>
    <property type="match status" value="1"/>
</dbReference>
<dbReference type="GO" id="GO:0003677">
    <property type="term" value="F:DNA binding"/>
    <property type="evidence" value="ECO:0007669"/>
    <property type="project" value="UniProtKB-KW"/>
</dbReference>
<dbReference type="RefSeq" id="WP_185255985.1">
    <property type="nucleotide sequence ID" value="NZ_AP023368.1"/>
</dbReference>
<evidence type="ECO:0000256" key="4">
    <source>
        <dbReference type="ARBA" id="ARBA00022763"/>
    </source>
</evidence>
<dbReference type="EC" id="5.6.2.4" evidence="13 15"/>
<sequence>MKELRITDSVTKIKGIGEKTEKSLNKLAIFTVSDLIRHYPRGYDAFEPPIPISSIREGEKAAIEASVITSPLVKQVRNLKIISIRVKDASGSLVLSWFNMPFLKNRLMSGYHYIFRGKAVYKNGVLVIEQPDIYTREEYQRKMNILQPLYPLTDGITNNLLTKAIRTALDEVELNNEYLPKSILKEYKLMSSKNALLELHFPKDKELLSEARRRLIFDEFFQFTLALSYLKESKKEWTNNFVLEERQECLDYEKNLPYQLTGAQKRAWDEIKKDIKSGHTMNRLIQGDVGSGKTVLAALSLLLAAVNGYQGSLMVPTEVLARQHFETINNEFLKYGIRTALLTGSMTAASKRDVYEKIKNGEVQIIIGTHALIQEKVEYQKLALVVTDEQHRFGVRQREMLSGKGEHPHVLVMSATPIPRTLAIILYGDLDISLVDELPVGRLPIKNCVVNTGYRSTAYRFIGKQIEEGRQAYIICPMVEESEVIEAENVIEYTEKIKEALPHAAVEYLHGKMKAQEKNDIMEHFSRGDIQILVSTTVVEVGVNVPNATVMMIENAERFGLAQLHQLRGRVGRGKHQSYCILVCGREGKDIKKRLEIMNQSNDGFYIAGEDLKLRGPGDMFGIRQSGDMEFKLGDIYQDAKVLMEANEAAARLSKEELEEAFLKSPELKMKIIEFKGGTL</sequence>
<keyword evidence="11" id="KW-0413">Isomerase</keyword>
<dbReference type="InterPro" id="IPR001650">
    <property type="entry name" value="Helicase_C-like"/>
</dbReference>
<dbReference type="InterPro" id="IPR004609">
    <property type="entry name" value="ATP-dep_DNA_helicase_RecG"/>
</dbReference>
<evidence type="ECO:0000256" key="2">
    <source>
        <dbReference type="ARBA" id="ARBA00017846"/>
    </source>
</evidence>
<evidence type="ECO:0000256" key="6">
    <source>
        <dbReference type="ARBA" id="ARBA00022806"/>
    </source>
</evidence>
<evidence type="ECO:0000256" key="3">
    <source>
        <dbReference type="ARBA" id="ARBA00022741"/>
    </source>
</evidence>
<keyword evidence="10 15" id="KW-0234">DNA repair</keyword>
<dbReference type="GO" id="GO:0005524">
    <property type="term" value="F:ATP binding"/>
    <property type="evidence" value="ECO:0007669"/>
    <property type="project" value="UniProtKB-KW"/>
</dbReference>
<evidence type="ECO:0000256" key="13">
    <source>
        <dbReference type="ARBA" id="ARBA00034808"/>
    </source>
</evidence>
<dbReference type="SUPFAM" id="SSF50249">
    <property type="entry name" value="Nucleic acid-binding proteins"/>
    <property type="match status" value="1"/>
</dbReference>
<evidence type="ECO:0000256" key="14">
    <source>
        <dbReference type="ARBA" id="ARBA00048988"/>
    </source>
</evidence>
<dbReference type="SUPFAM" id="SSF52540">
    <property type="entry name" value="P-loop containing nucleoside triphosphate hydrolases"/>
    <property type="match status" value="2"/>
</dbReference>
<dbReference type="PANTHER" id="PTHR47964:SF1">
    <property type="entry name" value="ATP-DEPENDENT DNA HELICASE HOMOLOG RECG, CHLOROPLASTIC"/>
    <property type="match status" value="1"/>
</dbReference>
<dbReference type="SMART" id="SM00487">
    <property type="entry name" value="DEXDc"/>
    <property type="match status" value="1"/>
</dbReference>
<dbReference type="InterPro" id="IPR012340">
    <property type="entry name" value="NA-bd_OB-fold"/>
</dbReference>
<dbReference type="Pfam" id="PF19833">
    <property type="entry name" value="RecG_dom3_C"/>
    <property type="match status" value="1"/>
</dbReference>